<dbReference type="Proteomes" id="UP001140217">
    <property type="component" value="Unassembled WGS sequence"/>
</dbReference>
<feature type="chain" id="PRO_5040762537" description="Peptidase S1 domain-containing protein" evidence="3">
    <location>
        <begin position="27"/>
        <end position="583"/>
    </location>
</feature>
<evidence type="ECO:0000313" key="5">
    <source>
        <dbReference type="Proteomes" id="UP001140217"/>
    </source>
</evidence>
<feature type="signal peptide" evidence="3">
    <location>
        <begin position="1"/>
        <end position="26"/>
    </location>
</feature>
<feature type="compositionally biased region" description="Polar residues" evidence="1">
    <location>
        <begin position="415"/>
        <end position="426"/>
    </location>
</feature>
<feature type="compositionally biased region" description="Gly residues" evidence="1">
    <location>
        <begin position="400"/>
        <end position="410"/>
    </location>
</feature>
<evidence type="ECO:0000256" key="1">
    <source>
        <dbReference type="SAM" id="MobiDB-lite"/>
    </source>
</evidence>
<organism evidence="4 5">
    <name type="scientific">Coemansia javaensis</name>
    <dbReference type="NCBI Taxonomy" id="2761396"/>
    <lineage>
        <taxon>Eukaryota</taxon>
        <taxon>Fungi</taxon>
        <taxon>Fungi incertae sedis</taxon>
        <taxon>Zoopagomycota</taxon>
        <taxon>Kickxellomycotina</taxon>
        <taxon>Kickxellomycetes</taxon>
        <taxon>Kickxellales</taxon>
        <taxon>Kickxellaceae</taxon>
        <taxon>Coemansia</taxon>
    </lineage>
</organism>
<feature type="compositionally biased region" description="Polar residues" evidence="1">
    <location>
        <begin position="305"/>
        <end position="317"/>
    </location>
</feature>
<evidence type="ECO:0000256" key="2">
    <source>
        <dbReference type="SAM" id="Phobius"/>
    </source>
</evidence>
<dbReference type="Gene3D" id="2.40.10.10">
    <property type="entry name" value="Trypsin-like serine proteases"/>
    <property type="match status" value="1"/>
</dbReference>
<keyword evidence="3" id="KW-0732">Signal</keyword>
<accession>A0A9W8H804</accession>
<comment type="caution">
    <text evidence="4">The sequence shown here is derived from an EMBL/GenBank/DDBJ whole genome shotgun (WGS) entry which is preliminary data.</text>
</comment>
<gene>
    <name evidence="4" type="ORF">H4R18_003085</name>
</gene>
<dbReference type="EMBL" id="JANBUL010000115">
    <property type="protein sequence ID" value="KAJ2781090.1"/>
    <property type="molecule type" value="Genomic_DNA"/>
</dbReference>
<proteinExistence type="predicted"/>
<evidence type="ECO:0000256" key="3">
    <source>
        <dbReference type="SAM" id="SignalP"/>
    </source>
</evidence>
<keyword evidence="2" id="KW-0812">Transmembrane</keyword>
<dbReference type="AlphaFoldDB" id="A0A9W8H804"/>
<dbReference type="OrthoDB" id="5585802at2759"/>
<sequence length="583" mass="61989">MACGTRAGQWLLLRLLLMATAALVLALAQPAALQQHPPPPRLARRSVTAADLGNFRGAMLVKNGKITTCECALIDNQAAFVAASCLDYGNGRNLDMSATYAIYFDGGMGQQPAMAPVNPADIIVHPRYGRDTNANNLAILQYSFTAQGSWVNYIAAYRDEWSDIVYVRRQLMSATQMQWATPAVRTNDDDDPGCTSASELYNRNQGAFFCSRIYTPSVFSTTCNMPYGSIYGVASSSMGIAALYSHSVVYGDSMCGGSQTYHYYTVLTNYLRYARSVLGRGPKEFVEDTEGLSGVRRIVNYYMGSSTAPNDDGTTMFTGDMVRVEGGGGGDSGQQQQQSPPPPPPQNSQSGTGPTQTQGPGSGGTSGGSSLMPSGNGGGNNSNNNNSNSNSNNNNNSNGNGNGNNNGGSGSNNNLTATGNPTATGSSGPGIGNPAKSDNSYDDPNANDALTRTSVDGKPKSSVDFGIDGMDARFSGLSRDAVIALSVAIPVSVVLLAILVFVTYRNYRRRHPGTRRWRRGSVKRKSVARSLVEQIGGAAREERLPAYEDLHDTSSIHTVPAVHFQDETASHFDLPTPLQTPRP</sequence>
<protein>
    <recommendedName>
        <fullName evidence="6">Peptidase S1 domain-containing protein</fullName>
    </recommendedName>
</protein>
<keyword evidence="2" id="KW-1133">Transmembrane helix</keyword>
<dbReference type="SUPFAM" id="SSF50494">
    <property type="entry name" value="Trypsin-like serine proteases"/>
    <property type="match status" value="1"/>
</dbReference>
<dbReference type="InterPro" id="IPR043504">
    <property type="entry name" value="Peptidase_S1_PA_chymotrypsin"/>
</dbReference>
<evidence type="ECO:0008006" key="6">
    <source>
        <dbReference type="Google" id="ProtNLM"/>
    </source>
</evidence>
<feature type="region of interest" description="Disordered" evidence="1">
    <location>
        <begin position="305"/>
        <end position="463"/>
    </location>
</feature>
<keyword evidence="5" id="KW-1185">Reference proteome</keyword>
<name>A0A9W8H804_9FUNG</name>
<feature type="transmembrane region" description="Helical" evidence="2">
    <location>
        <begin position="481"/>
        <end position="502"/>
    </location>
</feature>
<keyword evidence="2" id="KW-0472">Membrane</keyword>
<reference evidence="4" key="1">
    <citation type="submission" date="2022-07" db="EMBL/GenBank/DDBJ databases">
        <title>Phylogenomic reconstructions and comparative analyses of Kickxellomycotina fungi.</title>
        <authorList>
            <person name="Reynolds N.K."/>
            <person name="Stajich J.E."/>
            <person name="Barry K."/>
            <person name="Grigoriev I.V."/>
            <person name="Crous P."/>
            <person name="Smith M.E."/>
        </authorList>
    </citation>
    <scope>NUCLEOTIDE SEQUENCE</scope>
    <source>
        <strain evidence="4">NBRC 105414</strain>
    </source>
</reference>
<feature type="compositionally biased region" description="Low complexity" evidence="1">
    <location>
        <begin position="347"/>
        <end position="359"/>
    </location>
</feature>
<dbReference type="InterPro" id="IPR009003">
    <property type="entry name" value="Peptidase_S1_PA"/>
</dbReference>
<evidence type="ECO:0000313" key="4">
    <source>
        <dbReference type="EMBL" id="KAJ2781090.1"/>
    </source>
</evidence>
<feature type="compositionally biased region" description="Low complexity" evidence="1">
    <location>
        <begin position="381"/>
        <end position="399"/>
    </location>
</feature>